<feature type="compositionally biased region" description="Low complexity" evidence="1">
    <location>
        <begin position="127"/>
        <end position="139"/>
    </location>
</feature>
<feature type="non-terminal residue" evidence="2">
    <location>
        <position position="319"/>
    </location>
</feature>
<feature type="region of interest" description="Disordered" evidence="1">
    <location>
        <begin position="197"/>
        <end position="225"/>
    </location>
</feature>
<protein>
    <submittedName>
        <fullName evidence="2">Uncharacterized protein</fullName>
    </submittedName>
</protein>
<feature type="non-terminal residue" evidence="2">
    <location>
        <position position="1"/>
    </location>
</feature>
<keyword evidence="3" id="KW-1185">Reference proteome</keyword>
<dbReference type="Proteomes" id="UP001189429">
    <property type="component" value="Unassembled WGS sequence"/>
</dbReference>
<feature type="region of interest" description="Disordered" evidence="1">
    <location>
        <begin position="260"/>
        <end position="283"/>
    </location>
</feature>
<gene>
    <name evidence="2" type="ORF">PCOR1329_LOCUS22148</name>
</gene>
<evidence type="ECO:0000313" key="3">
    <source>
        <dbReference type="Proteomes" id="UP001189429"/>
    </source>
</evidence>
<organism evidence="2 3">
    <name type="scientific">Prorocentrum cordatum</name>
    <dbReference type="NCBI Taxonomy" id="2364126"/>
    <lineage>
        <taxon>Eukaryota</taxon>
        <taxon>Sar</taxon>
        <taxon>Alveolata</taxon>
        <taxon>Dinophyceae</taxon>
        <taxon>Prorocentrales</taxon>
        <taxon>Prorocentraceae</taxon>
        <taxon>Prorocentrum</taxon>
    </lineage>
</organism>
<comment type="caution">
    <text evidence="2">The sequence shown here is derived from an EMBL/GenBank/DDBJ whole genome shotgun (WGS) entry which is preliminary data.</text>
</comment>
<evidence type="ECO:0000313" key="2">
    <source>
        <dbReference type="EMBL" id="CAK0820489.1"/>
    </source>
</evidence>
<feature type="compositionally biased region" description="Basic and acidic residues" evidence="1">
    <location>
        <begin position="58"/>
        <end position="81"/>
    </location>
</feature>
<feature type="compositionally biased region" description="Gly residues" evidence="1">
    <location>
        <begin position="39"/>
        <end position="54"/>
    </location>
</feature>
<reference evidence="2" key="1">
    <citation type="submission" date="2023-10" db="EMBL/GenBank/DDBJ databases">
        <authorList>
            <person name="Chen Y."/>
            <person name="Shah S."/>
            <person name="Dougan E. K."/>
            <person name="Thang M."/>
            <person name="Chan C."/>
        </authorList>
    </citation>
    <scope>NUCLEOTIDE SEQUENCE [LARGE SCALE GENOMIC DNA]</scope>
</reference>
<dbReference type="EMBL" id="CAUYUJ010007359">
    <property type="protein sequence ID" value="CAK0820489.1"/>
    <property type="molecule type" value="Genomic_DNA"/>
</dbReference>
<sequence>GAPAGAAGRRAGPGAARLRGGPRGSVAAVPCRAPSAAGARGGGEQGEPRGGAPGGVRRRPEAFRRELREGARREGPADARRHAVALRGPPGVRRGRGARARLPLPRVPGDAEQRGAGEGGERGVARGGRQQAAARVRPGGLRRRRAAAERPRRGPGRGGAAVRPGRPRAARPGARGLHDHRGARLQRLPGRGLRDAAPVLRRGGRGTGRGGGLAGAQHGHEQRLRERHPRGLDLCAGGLPAVRAPPRPVQAVRRAATGAARAAEKASSPAPCARRGTGHADSTQSGRLLACFCSSRCCLAPLARPQLALVGLPLVRVVF</sequence>
<feature type="compositionally biased region" description="Basic and acidic residues" evidence="1">
    <location>
        <begin position="109"/>
        <end position="124"/>
    </location>
</feature>
<name>A0ABN9RNE2_9DINO</name>
<feature type="compositionally biased region" description="Low complexity" evidence="1">
    <location>
        <begin position="1"/>
        <end position="19"/>
    </location>
</feature>
<proteinExistence type="predicted"/>
<feature type="compositionally biased region" description="Gly residues" evidence="1">
    <location>
        <begin position="205"/>
        <end position="214"/>
    </location>
</feature>
<evidence type="ECO:0000256" key="1">
    <source>
        <dbReference type="SAM" id="MobiDB-lite"/>
    </source>
</evidence>
<accession>A0ABN9RNE2</accession>
<feature type="region of interest" description="Disordered" evidence="1">
    <location>
        <begin position="1"/>
        <end position="183"/>
    </location>
</feature>